<dbReference type="RefSeq" id="WP_184921581.1">
    <property type="nucleotide sequence ID" value="NZ_JACHJR010000001.1"/>
</dbReference>
<comment type="caution">
    <text evidence="1">The sequence shown here is derived from an EMBL/GenBank/DDBJ whole genome shotgun (WGS) entry which is preliminary data.</text>
</comment>
<dbReference type="AlphaFoldDB" id="A0A7W7SIC0"/>
<name>A0A7W7SIC0_9ACTN</name>
<dbReference type="PRINTS" id="PR00364">
    <property type="entry name" value="DISEASERSIST"/>
</dbReference>
<keyword evidence="2" id="KW-1185">Reference proteome</keyword>
<dbReference type="Gene3D" id="1.25.40.10">
    <property type="entry name" value="Tetratricopeptide repeat domain"/>
    <property type="match status" value="1"/>
</dbReference>
<sequence>MTENSISGGQFESVVMAGTVHLHSGAVQQHFARMLAQPVRRFVNRTAVLDSLDGWHREDSEADRPTVVVLSGVGGIGKTETALHWIRRQVAAFPGHQLYADLSPQGPSAPRQPAAVLEQLLSELGVAKDDRPSGTEELAARFRSLTGAGPVVLLLDNAVSAAQVRPLLPGSAQAVVVVTSRTRLPGLMMSHDAHLVDLDPLTVEESRELLGGAAGDAADVVLRACGGLPLAVRIAAARIADALPGELAELMVQLTDGERPLDALTMPDDISVRDVFAASYRWLSPAAARYYRQLGVHPGGVFRVEAAEPVAELVNSSLATPLGDGRYRMHDLVRQYAAECATLPEHAEERAAAVGEVLRRGLLLAAGVDSALSGRWRYEPEPLGVLPAFADADAAVRELAGQREAVFGAVRLAHLEGRHVVGWQLGQALWGFCLRTGAHRDWIDSHRLGLDCAVRSGDRLAVARMHFQLGFAHLDRALTDPDHDDFGRAGEQFGSALTVARELAHARTESSALEGLGLLALKRAQWAEAGERFTEARAALAGIDHPRGLALLTSHLGRARLGAGAYGVAADCFLTAREMFAALPRPDVYNQARSLTHLAECRRLERELPAAVAALAEAAELMKGEGSDRELGGIHLRQGDLLAELGDRAAARVQWQAAVRCFEGSSDPRGGEARGRLG</sequence>
<protein>
    <recommendedName>
        <fullName evidence="3">NB-ARC domain-containing protein</fullName>
    </recommendedName>
</protein>
<dbReference type="PANTHER" id="PTHR47691:SF3">
    <property type="entry name" value="HTH-TYPE TRANSCRIPTIONAL REGULATOR RV0890C-RELATED"/>
    <property type="match status" value="1"/>
</dbReference>
<evidence type="ECO:0000313" key="2">
    <source>
        <dbReference type="Proteomes" id="UP000573327"/>
    </source>
</evidence>
<dbReference type="PANTHER" id="PTHR47691">
    <property type="entry name" value="REGULATOR-RELATED"/>
    <property type="match status" value="1"/>
</dbReference>
<dbReference type="Gene3D" id="3.40.50.300">
    <property type="entry name" value="P-loop containing nucleotide triphosphate hydrolases"/>
    <property type="match status" value="1"/>
</dbReference>
<accession>A0A7W7SIC0</accession>
<dbReference type="Proteomes" id="UP000573327">
    <property type="component" value="Unassembled WGS sequence"/>
</dbReference>
<evidence type="ECO:0008006" key="3">
    <source>
        <dbReference type="Google" id="ProtNLM"/>
    </source>
</evidence>
<proteinExistence type="predicted"/>
<evidence type="ECO:0000313" key="1">
    <source>
        <dbReference type="EMBL" id="MBB4950423.1"/>
    </source>
</evidence>
<dbReference type="InterPro" id="IPR027417">
    <property type="entry name" value="P-loop_NTPase"/>
</dbReference>
<dbReference type="InterPro" id="IPR011990">
    <property type="entry name" value="TPR-like_helical_dom_sf"/>
</dbReference>
<dbReference type="SUPFAM" id="SSF48452">
    <property type="entry name" value="TPR-like"/>
    <property type="match status" value="2"/>
</dbReference>
<organism evidence="1 2">
    <name type="scientific">Kitasatospora gansuensis</name>
    <dbReference type="NCBI Taxonomy" id="258050"/>
    <lineage>
        <taxon>Bacteria</taxon>
        <taxon>Bacillati</taxon>
        <taxon>Actinomycetota</taxon>
        <taxon>Actinomycetes</taxon>
        <taxon>Kitasatosporales</taxon>
        <taxon>Streptomycetaceae</taxon>
        <taxon>Kitasatospora</taxon>
    </lineage>
</organism>
<dbReference type="EMBL" id="JACHJR010000001">
    <property type="protein sequence ID" value="MBB4950423.1"/>
    <property type="molecule type" value="Genomic_DNA"/>
</dbReference>
<reference evidence="1 2" key="1">
    <citation type="submission" date="2020-08" db="EMBL/GenBank/DDBJ databases">
        <title>Sequencing the genomes of 1000 actinobacteria strains.</title>
        <authorList>
            <person name="Klenk H.-P."/>
        </authorList>
    </citation>
    <scope>NUCLEOTIDE SEQUENCE [LARGE SCALE GENOMIC DNA]</scope>
    <source>
        <strain evidence="1 2">DSM 44786</strain>
    </source>
</reference>
<dbReference type="SUPFAM" id="SSF52540">
    <property type="entry name" value="P-loop containing nucleoside triphosphate hydrolases"/>
    <property type="match status" value="1"/>
</dbReference>
<gene>
    <name evidence="1" type="ORF">F4556_005958</name>
</gene>